<reference evidence="2" key="1">
    <citation type="submission" date="2021-01" db="EMBL/GenBank/DDBJ databases">
        <title>Adiantum capillus-veneris genome.</title>
        <authorList>
            <person name="Fang Y."/>
            <person name="Liao Q."/>
        </authorList>
    </citation>
    <scope>NUCLEOTIDE SEQUENCE</scope>
    <source>
        <strain evidence="2">H3</strain>
        <tissue evidence="2">Leaf</tissue>
    </source>
</reference>
<evidence type="ECO:0000256" key="1">
    <source>
        <dbReference type="SAM" id="MobiDB-lite"/>
    </source>
</evidence>
<feature type="region of interest" description="Disordered" evidence="1">
    <location>
        <begin position="1"/>
        <end position="68"/>
    </location>
</feature>
<accession>A0A9D4UAL1</accession>
<protein>
    <submittedName>
        <fullName evidence="2">Uncharacterized protein</fullName>
    </submittedName>
</protein>
<feature type="compositionally biased region" description="Basic and acidic residues" evidence="1">
    <location>
        <begin position="48"/>
        <end position="63"/>
    </location>
</feature>
<name>A0A9D4UAL1_ADICA</name>
<dbReference type="Proteomes" id="UP000886520">
    <property type="component" value="Chromosome 20"/>
</dbReference>
<comment type="caution">
    <text evidence="2">The sequence shown here is derived from an EMBL/GenBank/DDBJ whole genome shotgun (WGS) entry which is preliminary data.</text>
</comment>
<dbReference type="AlphaFoldDB" id="A0A9D4UAL1"/>
<proteinExistence type="predicted"/>
<gene>
    <name evidence="2" type="ORF">GOP47_0020915</name>
</gene>
<sequence>MARSSKPSYAKAVSGKEKPDTLKAIEPTGDLVKPGAEDRGQSSLTNMSKEELKQRKTQVEKDLGGNPGCTVIEQKVARGFGVAGGCC</sequence>
<keyword evidence="3" id="KW-1185">Reference proteome</keyword>
<organism evidence="2 3">
    <name type="scientific">Adiantum capillus-veneris</name>
    <name type="common">Maidenhair fern</name>
    <dbReference type="NCBI Taxonomy" id="13818"/>
    <lineage>
        <taxon>Eukaryota</taxon>
        <taxon>Viridiplantae</taxon>
        <taxon>Streptophyta</taxon>
        <taxon>Embryophyta</taxon>
        <taxon>Tracheophyta</taxon>
        <taxon>Polypodiopsida</taxon>
        <taxon>Polypodiidae</taxon>
        <taxon>Polypodiales</taxon>
        <taxon>Pteridineae</taxon>
        <taxon>Pteridaceae</taxon>
        <taxon>Vittarioideae</taxon>
        <taxon>Adiantum</taxon>
    </lineage>
</organism>
<evidence type="ECO:0000313" key="3">
    <source>
        <dbReference type="Proteomes" id="UP000886520"/>
    </source>
</evidence>
<evidence type="ECO:0000313" key="2">
    <source>
        <dbReference type="EMBL" id="KAI5064245.1"/>
    </source>
</evidence>
<feature type="compositionally biased region" description="Basic and acidic residues" evidence="1">
    <location>
        <begin position="14"/>
        <end position="23"/>
    </location>
</feature>
<dbReference type="EMBL" id="JABFUD020000020">
    <property type="protein sequence ID" value="KAI5064245.1"/>
    <property type="molecule type" value="Genomic_DNA"/>
</dbReference>